<dbReference type="OrthoDB" id="139281at2"/>
<gene>
    <name evidence="2" type="ORF">CFX1CAM_2144</name>
</gene>
<keyword evidence="1" id="KW-0812">Transmembrane</keyword>
<dbReference type="InterPro" id="IPR007833">
    <property type="entry name" value="Capsule_polysaccharide_synth"/>
</dbReference>
<dbReference type="GO" id="GO:0000271">
    <property type="term" value="P:polysaccharide biosynthetic process"/>
    <property type="evidence" value="ECO:0007669"/>
    <property type="project" value="InterPro"/>
</dbReference>
<keyword evidence="3" id="KW-1185">Reference proteome</keyword>
<evidence type="ECO:0000313" key="2">
    <source>
        <dbReference type="EMBL" id="SMX55209.1"/>
    </source>
</evidence>
<dbReference type="KEGG" id="abat:CFX1CAM_2144"/>
<dbReference type="GO" id="GO:0015774">
    <property type="term" value="P:polysaccharide transport"/>
    <property type="evidence" value="ECO:0007669"/>
    <property type="project" value="InterPro"/>
</dbReference>
<dbReference type="Proteomes" id="UP000195514">
    <property type="component" value="Chromosome I"/>
</dbReference>
<sequence length="528" mass="60881">MMNRHTVKRILAQLPCAVELYWHLIQRHKLWQAHFNLDLLTDVLSEATQQAEEARRQRKLGKKVFIFASLHYWIEYAALLGVALAGRGHQVTLSFLPYASWDEPIEKFDLRRQNLYARDVLREAGSVLQVQSLLDVKPFSRQLPLEIKQAVEQVSIFDTQYALQMEDITQKEPLFQLRYERNLDAALNARAWLMAHQPDVVILPNGTIQEMGVVYQVARHLNLKTVTFEFSEQRERIWLAQDSEIMRHNTDGLWAARGQEPLDEKQLNQLQDLYSARVDSKIWQNFTRQWQETATQGGAAVKAALNLDDRPVILLAANVLGDSLTLGRQVFSQSMTEWVERTLRYFIDRDDVQLIIRMHPGELLIKGTSLATIIKSIMGELPAHFHLVEAQAKINTYDLLEITHLGLVYSTTVGMEMAMRGIPVIIAGQTHYRGRGFTNDPTSWEDYFALLDEKLADLQSAQLTQDQVDLAWRYAYLFFFNFPKPFPWHLLDLKDDLRARPMAYVLSAEGDQKYGPTFDALTGTPLIW</sequence>
<accession>A0A1Y6K9D6</accession>
<feature type="transmembrane region" description="Helical" evidence="1">
    <location>
        <begin position="64"/>
        <end position="86"/>
    </location>
</feature>
<dbReference type="AlphaFoldDB" id="A0A1Y6K9D6"/>
<dbReference type="EMBL" id="LT859958">
    <property type="protein sequence ID" value="SMX55209.1"/>
    <property type="molecule type" value="Genomic_DNA"/>
</dbReference>
<name>A0A1Y6K9D6_9CHLR</name>
<keyword evidence="1" id="KW-0472">Membrane</keyword>
<evidence type="ECO:0000313" key="3">
    <source>
        <dbReference type="Proteomes" id="UP000195514"/>
    </source>
</evidence>
<evidence type="ECO:0000256" key="1">
    <source>
        <dbReference type="SAM" id="Phobius"/>
    </source>
</evidence>
<proteinExistence type="predicted"/>
<keyword evidence="1" id="KW-1133">Transmembrane helix</keyword>
<dbReference type="Pfam" id="PF05159">
    <property type="entry name" value="Capsule_synth"/>
    <property type="match status" value="1"/>
</dbReference>
<protein>
    <submittedName>
        <fullName evidence="2">Capsule polysaccharide biosynthesis family protein</fullName>
    </submittedName>
</protein>
<reference evidence="3" key="1">
    <citation type="submission" date="2017-05" db="EMBL/GenBank/DDBJ databases">
        <authorList>
            <person name="Kirkegaard R."/>
            <person name="Mcilroy J S."/>
        </authorList>
    </citation>
    <scope>NUCLEOTIDE SEQUENCE [LARGE SCALE GENOMIC DNA]</scope>
</reference>
<dbReference type="SUPFAM" id="SSF53756">
    <property type="entry name" value="UDP-Glycosyltransferase/glycogen phosphorylase"/>
    <property type="match status" value="1"/>
</dbReference>
<organism evidence="2 3">
    <name type="scientific">Candidatus Brevifilum fermentans</name>
    <dbReference type="NCBI Taxonomy" id="1986204"/>
    <lineage>
        <taxon>Bacteria</taxon>
        <taxon>Bacillati</taxon>
        <taxon>Chloroflexota</taxon>
        <taxon>Anaerolineae</taxon>
        <taxon>Anaerolineales</taxon>
        <taxon>Anaerolineaceae</taxon>
        <taxon>Candidatus Brevifilum</taxon>
    </lineage>
</organism>
<dbReference type="RefSeq" id="WP_087862996.1">
    <property type="nucleotide sequence ID" value="NZ_LT859958.1"/>
</dbReference>